<evidence type="ECO:0000259" key="1">
    <source>
        <dbReference type="Pfam" id="PF20296"/>
    </source>
</evidence>
<evidence type="ECO:0000313" key="2">
    <source>
        <dbReference type="EMBL" id="TWD77224.1"/>
    </source>
</evidence>
<dbReference type="Pfam" id="PF20296">
    <property type="entry name" value="MTaX1"/>
    <property type="match status" value="1"/>
</dbReference>
<protein>
    <recommendedName>
        <fullName evidence="1">Methylase-associated X1 domain-containing protein</fullName>
    </recommendedName>
</protein>
<dbReference type="OrthoDB" id="1550856at2"/>
<accession>A0A561BEA1</accession>
<dbReference type="InterPro" id="IPR046894">
    <property type="entry name" value="MTaX1"/>
</dbReference>
<dbReference type="RefSeq" id="WP_145746446.1">
    <property type="nucleotide sequence ID" value="NZ_VIVL01000010.1"/>
</dbReference>
<gene>
    <name evidence="2" type="ORF">FB547_110186</name>
</gene>
<dbReference type="Proteomes" id="UP000319722">
    <property type="component" value="Unassembled WGS sequence"/>
</dbReference>
<organism evidence="2 3">
    <name type="scientific">Variovorax beijingensis</name>
    <dbReference type="NCBI Taxonomy" id="2496117"/>
    <lineage>
        <taxon>Bacteria</taxon>
        <taxon>Pseudomonadati</taxon>
        <taxon>Pseudomonadota</taxon>
        <taxon>Betaproteobacteria</taxon>
        <taxon>Burkholderiales</taxon>
        <taxon>Comamonadaceae</taxon>
        <taxon>Variovorax</taxon>
    </lineage>
</organism>
<dbReference type="AlphaFoldDB" id="A0A561BEA1"/>
<sequence>MLEFDYKKWGVQKASKAPLLDFLIEGLKASGCTILWASDASQAPFFIVFENQLGERHGVLAYAFLANSKLTKNRPADEHRFQIKYGSDAKAILPLERDPSQLITTIFVGIDLERGVMVGADPVLHDGTKMFISLEFKRAKVEAVVRHGWHAWERDSSRREGEPVEVLVGVRQRRVADFVRFERLAVGLDAGHRQLLAEQLLGNPALRTTVVPHTLAKELELSGDAILDLIQGARRLKMAVRGWVAEHHLEAMLAKVEGVEECRRLDEEGQPDVSLRYRGSRPLFIECKNALRMVAKDGTPRVDFQRTRASKSDPCSRYYRPDDFNILAACLHSITEKWEFRFIVTSDLPNHKSCAGRIQSNLRVGPEWAVNPVNVFRAVATP</sequence>
<feature type="domain" description="Methylase-associated X1" evidence="1">
    <location>
        <begin position="59"/>
        <end position="178"/>
    </location>
</feature>
<reference evidence="2 3" key="1">
    <citation type="submission" date="2019-06" db="EMBL/GenBank/DDBJ databases">
        <title>Sorghum-associated microbial communities from plants grown in Nebraska, USA.</title>
        <authorList>
            <person name="Schachtman D."/>
        </authorList>
    </citation>
    <scope>NUCLEOTIDE SEQUENCE [LARGE SCALE GENOMIC DNA]</scope>
    <source>
        <strain evidence="2 3">T529</strain>
    </source>
</reference>
<proteinExistence type="predicted"/>
<name>A0A561BEA1_9BURK</name>
<dbReference type="EMBL" id="VIVL01000010">
    <property type="protein sequence ID" value="TWD77224.1"/>
    <property type="molecule type" value="Genomic_DNA"/>
</dbReference>
<comment type="caution">
    <text evidence="2">The sequence shown here is derived from an EMBL/GenBank/DDBJ whole genome shotgun (WGS) entry which is preliminary data.</text>
</comment>
<evidence type="ECO:0000313" key="3">
    <source>
        <dbReference type="Proteomes" id="UP000319722"/>
    </source>
</evidence>